<dbReference type="Proteomes" id="UP000248066">
    <property type="component" value="Unassembled WGS sequence"/>
</dbReference>
<dbReference type="EMBL" id="PDOF01000001">
    <property type="protein sequence ID" value="PYZ97754.1"/>
    <property type="molecule type" value="Genomic_DNA"/>
</dbReference>
<evidence type="ECO:0000256" key="1">
    <source>
        <dbReference type="SAM" id="Coils"/>
    </source>
</evidence>
<comment type="caution">
    <text evidence="3">The sequence shown here is derived from an EMBL/GenBank/DDBJ whole genome shotgun (WGS) entry which is preliminary data.</text>
</comment>
<evidence type="ECO:0000256" key="2">
    <source>
        <dbReference type="SAM" id="MobiDB-lite"/>
    </source>
</evidence>
<organism evidence="3 4">
    <name type="scientific">Alteribacter lacisalsi</name>
    <dbReference type="NCBI Taxonomy" id="2045244"/>
    <lineage>
        <taxon>Bacteria</taxon>
        <taxon>Bacillati</taxon>
        <taxon>Bacillota</taxon>
        <taxon>Bacilli</taxon>
        <taxon>Bacillales</taxon>
        <taxon>Bacillaceae</taxon>
        <taxon>Alteribacter</taxon>
    </lineage>
</organism>
<sequence>MKKVMSTEKMSEVQLKQRIIHLQSELNSYRRRVDHYQKDPLNQELDYLREQHSFLTGQNKVLREEIDVLKQKAEAEEVRGRELLQKLEAVRESVKELTQAESSAKEESVKLRRDYEVQMQEYEKLKKALEKEETEKKMQKQRFEKAEEEWERDRADLQLAGAAAGELEKEIELLKAELRTYRPMAQYQMSPYIANTDKGDRDRRKPFPFPAPAKADTADPRSFRVSDFETSEPVEEGWVKGRNRVKVTDSKSRAGHTPHGSRSRAEPEKTKLDPEEVLIQKENERAAEEEGQNEIVKGKNSTCSAAENHSGDPDHEEKK</sequence>
<feature type="compositionally biased region" description="Basic and acidic residues" evidence="2">
    <location>
        <begin position="263"/>
        <end position="288"/>
    </location>
</feature>
<feature type="region of interest" description="Disordered" evidence="2">
    <location>
        <begin position="191"/>
        <end position="319"/>
    </location>
</feature>
<dbReference type="RefSeq" id="WP_142669857.1">
    <property type="nucleotide sequence ID" value="NZ_PDOF01000001.1"/>
</dbReference>
<gene>
    <name evidence="3" type="ORF">CR205_03945</name>
</gene>
<proteinExistence type="predicted"/>
<evidence type="ECO:0000313" key="4">
    <source>
        <dbReference type="Proteomes" id="UP000248066"/>
    </source>
</evidence>
<dbReference type="AlphaFoldDB" id="A0A2W0H7D1"/>
<feature type="compositionally biased region" description="Basic and acidic residues" evidence="2">
    <location>
        <begin position="309"/>
        <end position="319"/>
    </location>
</feature>
<dbReference type="OrthoDB" id="2679997at2"/>
<accession>A0A2W0H7D1</accession>
<evidence type="ECO:0000313" key="3">
    <source>
        <dbReference type="EMBL" id="PYZ97754.1"/>
    </source>
</evidence>
<keyword evidence="4" id="KW-1185">Reference proteome</keyword>
<feature type="compositionally biased region" description="Basic residues" evidence="2">
    <location>
        <begin position="253"/>
        <end position="262"/>
    </location>
</feature>
<protein>
    <submittedName>
        <fullName evidence="3">Uncharacterized protein</fullName>
    </submittedName>
</protein>
<reference evidence="3 4" key="1">
    <citation type="submission" date="2017-10" db="EMBL/GenBank/DDBJ databases">
        <title>Bacillus sp. nov., a halophilic bacterium isolated from a Yangshapao Lake.</title>
        <authorList>
            <person name="Wang H."/>
        </authorList>
    </citation>
    <scope>NUCLEOTIDE SEQUENCE [LARGE SCALE GENOMIC DNA]</scope>
    <source>
        <strain evidence="3 4">YSP-3</strain>
    </source>
</reference>
<feature type="coiled-coil region" evidence="1">
    <location>
        <begin position="12"/>
        <end position="177"/>
    </location>
</feature>
<keyword evidence="1" id="KW-0175">Coiled coil</keyword>
<name>A0A2W0H7D1_9BACI</name>
<feature type="compositionally biased region" description="Basic and acidic residues" evidence="2">
    <location>
        <begin position="216"/>
        <end position="227"/>
    </location>
</feature>